<name>A0A9P0G969_9CUCU</name>
<reference evidence="1" key="1">
    <citation type="submission" date="2022-01" db="EMBL/GenBank/DDBJ databases">
        <authorList>
            <person name="King R."/>
        </authorList>
    </citation>
    <scope>NUCLEOTIDE SEQUENCE</scope>
</reference>
<dbReference type="EMBL" id="OV651829">
    <property type="protein sequence ID" value="CAH1104568.1"/>
    <property type="molecule type" value="Genomic_DNA"/>
</dbReference>
<protein>
    <submittedName>
        <fullName evidence="1">Uncharacterized protein</fullName>
    </submittedName>
</protein>
<dbReference type="OrthoDB" id="6737641at2759"/>
<proteinExistence type="predicted"/>
<dbReference type="AlphaFoldDB" id="A0A9P0G969"/>
<gene>
    <name evidence="1" type="ORF">PSYICH_LOCUS5575</name>
</gene>
<evidence type="ECO:0000313" key="1">
    <source>
        <dbReference type="EMBL" id="CAH1104568.1"/>
    </source>
</evidence>
<keyword evidence="2" id="KW-1185">Reference proteome</keyword>
<sequence>MFHFFPAQPAFNENSRQFYENANMYRLLILFLICEYYVVDVHEFNTRGLINKLFLPTQVTVSKLPPVLEYVLQRIQTINSNYVHEDLSRPPTWNRPIYTLPIITKPTEVVTEENVVHSMEHTENKPENLFEIIPKVEDNKSTTEKLWELINSTKGDKNESFVYITPRPFTNKPNEESDDGK</sequence>
<dbReference type="Proteomes" id="UP001153636">
    <property type="component" value="Chromosome 17"/>
</dbReference>
<accession>A0A9P0G969</accession>
<evidence type="ECO:0000313" key="2">
    <source>
        <dbReference type="Proteomes" id="UP001153636"/>
    </source>
</evidence>
<organism evidence="1 2">
    <name type="scientific">Psylliodes chrysocephalus</name>
    <dbReference type="NCBI Taxonomy" id="3402493"/>
    <lineage>
        <taxon>Eukaryota</taxon>
        <taxon>Metazoa</taxon>
        <taxon>Ecdysozoa</taxon>
        <taxon>Arthropoda</taxon>
        <taxon>Hexapoda</taxon>
        <taxon>Insecta</taxon>
        <taxon>Pterygota</taxon>
        <taxon>Neoptera</taxon>
        <taxon>Endopterygota</taxon>
        <taxon>Coleoptera</taxon>
        <taxon>Polyphaga</taxon>
        <taxon>Cucujiformia</taxon>
        <taxon>Chrysomeloidea</taxon>
        <taxon>Chrysomelidae</taxon>
        <taxon>Galerucinae</taxon>
        <taxon>Alticini</taxon>
        <taxon>Psylliodes</taxon>
    </lineage>
</organism>